<dbReference type="AlphaFoldDB" id="A0A1B9F822"/>
<dbReference type="InterPro" id="IPR003743">
    <property type="entry name" value="Zf-RING_7"/>
</dbReference>
<dbReference type="Pfam" id="PF02591">
    <property type="entry name" value="Zn_ribbon_9"/>
    <property type="match status" value="1"/>
</dbReference>
<accession>A0A1B9F822</accession>
<comment type="caution">
    <text evidence="4">The sequence shown here is derived from an EMBL/GenBank/DDBJ whole genome shotgun (WGS) entry which is preliminary data.</text>
</comment>
<dbReference type="InterPro" id="IPR052376">
    <property type="entry name" value="Oxidative_Scav/Glycosyltrans"/>
</dbReference>
<reference evidence="4 5" key="1">
    <citation type="submission" date="2016-06" db="EMBL/GenBank/DDBJ databases">
        <title>Respiratory ammonification of nitrate coupled to the oxidation of elemental sulfur in deep-sea autotrophic thermophilic bacteria.</title>
        <authorList>
            <person name="Slobodkina G.B."/>
            <person name="Mardanov A.V."/>
            <person name="Ravin N.V."/>
            <person name="Frolova A.A."/>
            <person name="Viryasiv M.B."/>
            <person name="Chernyh N.A."/>
            <person name="Bonch-Osmolovskaya E.A."/>
            <person name="Slobodkin A.I."/>
        </authorList>
    </citation>
    <scope>NUCLEOTIDE SEQUENCE [LARGE SCALE GENOMIC DNA]</scope>
    <source>
        <strain evidence="4 5">S69</strain>
    </source>
</reference>
<keyword evidence="1" id="KW-0175">Coiled coil</keyword>
<gene>
    <name evidence="4" type="ORF">DBT_0512</name>
</gene>
<dbReference type="OrthoDB" id="9795058at2"/>
<dbReference type="Pfam" id="PF24481">
    <property type="entry name" value="CT398_CC"/>
    <property type="match status" value="1"/>
</dbReference>
<evidence type="ECO:0000313" key="4">
    <source>
        <dbReference type="EMBL" id="OCC16050.1"/>
    </source>
</evidence>
<dbReference type="InterPro" id="IPR056003">
    <property type="entry name" value="CT398_CC_hairpin"/>
</dbReference>
<feature type="coiled-coil region" evidence="1">
    <location>
        <begin position="32"/>
        <end position="170"/>
    </location>
</feature>
<evidence type="ECO:0000259" key="3">
    <source>
        <dbReference type="Pfam" id="PF24481"/>
    </source>
</evidence>
<dbReference type="Gene3D" id="1.10.287.1490">
    <property type="match status" value="1"/>
</dbReference>
<dbReference type="RefSeq" id="WP_067616078.1">
    <property type="nucleotide sequence ID" value="NZ_MAGO01000002.1"/>
</dbReference>
<keyword evidence="5" id="KW-1185">Reference proteome</keyword>
<evidence type="ECO:0000256" key="1">
    <source>
        <dbReference type="SAM" id="Coils"/>
    </source>
</evidence>
<sequence length="236" mass="27676">MRPELETLLQLQQVDLKILALKKALDESPSHFRALKSAQEEKEQELTQLKERLSSLQERKFEVEDELQMETERLKKSQKKLTTIKTEREYHALLKEIDEIKKANKEREDEIIEVEEEIEKVSAEIEAKKKELDELNAQVNHEEKELEKKTKALTTEIESLEKERENIEKDVQPNLLSKYTFLRDKRSGYVVVSVVQGVCGGCNMNIPPQLFNELLRDDKIYTCPTCQRFIYAKVPD</sequence>
<organism evidence="4 5">
    <name type="scientific">Dissulfuribacter thermophilus</name>
    <dbReference type="NCBI Taxonomy" id="1156395"/>
    <lineage>
        <taxon>Bacteria</taxon>
        <taxon>Pseudomonadati</taxon>
        <taxon>Thermodesulfobacteriota</taxon>
        <taxon>Dissulfuribacteria</taxon>
        <taxon>Dissulfuribacterales</taxon>
        <taxon>Dissulfuribacteraceae</taxon>
        <taxon>Dissulfuribacter</taxon>
    </lineage>
</organism>
<dbReference type="Proteomes" id="UP000093080">
    <property type="component" value="Unassembled WGS sequence"/>
</dbReference>
<name>A0A1B9F822_9BACT</name>
<evidence type="ECO:0000259" key="2">
    <source>
        <dbReference type="Pfam" id="PF02591"/>
    </source>
</evidence>
<protein>
    <submittedName>
        <fullName evidence="4">Uncharacterized protein</fullName>
    </submittedName>
</protein>
<proteinExistence type="predicted"/>
<feature type="domain" description="C4-type zinc ribbon" evidence="2">
    <location>
        <begin position="198"/>
        <end position="230"/>
    </location>
</feature>
<dbReference type="PANTHER" id="PTHR39082">
    <property type="entry name" value="PHOSPHOLIPASE C-BETA-2-RELATED"/>
    <property type="match status" value="1"/>
</dbReference>
<dbReference type="EMBL" id="MAGO01000002">
    <property type="protein sequence ID" value="OCC16050.1"/>
    <property type="molecule type" value="Genomic_DNA"/>
</dbReference>
<feature type="domain" description="CT398-like coiled coil hairpin" evidence="3">
    <location>
        <begin position="11"/>
        <end position="185"/>
    </location>
</feature>
<dbReference type="PANTHER" id="PTHR39082:SF1">
    <property type="entry name" value="SCAVENGER RECEPTOR CLASS A MEMBER 3"/>
    <property type="match status" value="1"/>
</dbReference>
<dbReference type="STRING" id="1156395.DBT_0512"/>
<evidence type="ECO:0000313" key="5">
    <source>
        <dbReference type="Proteomes" id="UP000093080"/>
    </source>
</evidence>